<dbReference type="InterPro" id="IPR051644">
    <property type="entry name" value="TRAMP_AT-DNA-binding"/>
</dbReference>
<gene>
    <name evidence="11" type="ORF">GALMADRAFT_671498</name>
</gene>
<dbReference type="Gene3D" id="4.10.60.10">
    <property type="entry name" value="Zinc finger, CCHC-type"/>
    <property type="match status" value="2"/>
</dbReference>
<evidence type="ECO:0000313" key="12">
    <source>
        <dbReference type="Proteomes" id="UP000027222"/>
    </source>
</evidence>
<dbReference type="EMBL" id="KL142368">
    <property type="protein sequence ID" value="KDR83768.1"/>
    <property type="molecule type" value="Genomic_DNA"/>
</dbReference>
<evidence type="ECO:0000256" key="8">
    <source>
        <dbReference type="PROSITE-ProRule" id="PRU00047"/>
    </source>
</evidence>
<dbReference type="GO" id="GO:0071035">
    <property type="term" value="P:nuclear polyadenylation-dependent rRNA catabolic process"/>
    <property type="evidence" value="ECO:0007669"/>
    <property type="project" value="TreeGrafter"/>
</dbReference>
<keyword evidence="7" id="KW-0539">Nucleus</keyword>
<dbReference type="SMART" id="SM00343">
    <property type="entry name" value="ZnF_C2HC"/>
    <property type="match status" value="5"/>
</dbReference>
<dbReference type="GO" id="GO:0071031">
    <property type="term" value="P:nuclear mRNA surveillance of mRNA 3'-end processing"/>
    <property type="evidence" value="ECO:0007669"/>
    <property type="project" value="TreeGrafter"/>
</dbReference>
<dbReference type="GO" id="GO:0071037">
    <property type="term" value="P:nuclear polyadenylation-dependent snRNA catabolic process"/>
    <property type="evidence" value="ECO:0007669"/>
    <property type="project" value="TreeGrafter"/>
</dbReference>
<name>A0A067TXK2_GALM3</name>
<keyword evidence="12" id="KW-1185">Reference proteome</keyword>
<dbReference type="GO" id="GO:0003723">
    <property type="term" value="F:RNA binding"/>
    <property type="evidence" value="ECO:0007669"/>
    <property type="project" value="TreeGrafter"/>
</dbReference>
<sequence>MSDLEIIDLTSSPAEKILDVDELASSLQNDVSQESRRKRKRRVKKSTANYSPNGTASHSRRTSVEREPETVSQNKRKRREPSPEASRNQDLYSRNLRQTDEKVNEPEDQAIFFVDLSPAPIPPARLIVTEGPIDQEPQDLTKKLLVPSHVTVLGSTPVEIIPEPLSDLEDNNFIKYLDYDDSKHTMRYYEDLPTETTTLSRTVCKNCGAEGEHKTSACPVQICLTCGVRDEHSTRSCPISKVCFTCGMKGHVNANCPNRRSAHALMATKETDCDRCSSSRHKTNECPTLWRLYEYFTGQDQTQTLTQRQSKRDFKLGQGGEGYVADDEWCYYCGSYGHWGDDCHDLIWGQFSEEFSAFSKYNVMNGPFYDPRKELKQTNARSRPSDSEKEGKTSSWPQDAPADVGRRARMKSRAALERQAREVEEDPDDWFGNASRRNGTRLRESKTIAFGKSVGGGRPHEPPGNDPPSLMARIGDYQREDLRPKRRDYSARRGRRHHESSDRYPHGDSGPRYRGGYTR</sequence>
<keyword evidence="3" id="KW-0479">Metal-binding</keyword>
<dbReference type="GO" id="GO:0008270">
    <property type="term" value="F:zinc ion binding"/>
    <property type="evidence" value="ECO:0007669"/>
    <property type="project" value="UniProtKB-KW"/>
</dbReference>
<dbReference type="STRING" id="685588.A0A067TXK2"/>
<feature type="compositionally biased region" description="Polar residues" evidence="9">
    <location>
        <begin position="85"/>
        <end position="96"/>
    </location>
</feature>
<keyword evidence="6" id="KW-0862">Zinc</keyword>
<dbReference type="InterPro" id="IPR001878">
    <property type="entry name" value="Znf_CCHC"/>
</dbReference>
<dbReference type="Proteomes" id="UP000027222">
    <property type="component" value="Unassembled WGS sequence"/>
</dbReference>
<evidence type="ECO:0000259" key="10">
    <source>
        <dbReference type="PROSITE" id="PS50158"/>
    </source>
</evidence>
<dbReference type="GO" id="GO:0006397">
    <property type="term" value="P:mRNA processing"/>
    <property type="evidence" value="ECO:0007669"/>
    <property type="project" value="UniProtKB-KW"/>
</dbReference>
<reference evidence="12" key="1">
    <citation type="journal article" date="2014" name="Proc. Natl. Acad. Sci. U.S.A.">
        <title>Extensive sampling of basidiomycete genomes demonstrates inadequacy of the white-rot/brown-rot paradigm for wood decay fungi.</title>
        <authorList>
            <person name="Riley R."/>
            <person name="Salamov A.A."/>
            <person name="Brown D.W."/>
            <person name="Nagy L.G."/>
            <person name="Floudas D."/>
            <person name="Held B.W."/>
            <person name="Levasseur A."/>
            <person name="Lombard V."/>
            <person name="Morin E."/>
            <person name="Otillar R."/>
            <person name="Lindquist E.A."/>
            <person name="Sun H."/>
            <person name="LaButti K.M."/>
            <person name="Schmutz J."/>
            <person name="Jabbour D."/>
            <person name="Luo H."/>
            <person name="Baker S.E."/>
            <person name="Pisabarro A.G."/>
            <person name="Walton J.D."/>
            <person name="Blanchette R.A."/>
            <person name="Henrissat B."/>
            <person name="Martin F."/>
            <person name="Cullen D."/>
            <person name="Hibbett D.S."/>
            <person name="Grigoriev I.V."/>
        </authorList>
    </citation>
    <scope>NUCLEOTIDE SEQUENCE [LARGE SCALE GENOMIC DNA]</scope>
    <source>
        <strain evidence="12">CBS 339.88</strain>
    </source>
</reference>
<evidence type="ECO:0000256" key="4">
    <source>
        <dbReference type="ARBA" id="ARBA00022737"/>
    </source>
</evidence>
<dbReference type="PROSITE" id="PS50158">
    <property type="entry name" value="ZF_CCHC"/>
    <property type="match status" value="2"/>
</dbReference>
<dbReference type="InterPro" id="IPR036875">
    <property type="entry name" value="Znf_CCHC_sf"/>
</dbReference>
<feature type="compositionally biased region" description="Basic and acidic residues" evidence="9">
    <location>
        <begin position="499"/>
        <end position="511"/>
    </location>
</feature>
<keyword evidence="2" id="KW-0507">mRNA processing</keyword>
<evidence type="ECO:0000256" key="1">
    <source>
        <dbReference type="ARBA" id="ARBA00004123"/>
    </source>
</evidence>
<feature type="domain" description="CCHC-type" evidence="10">
    <location>
        <begin position="330"/>
        <end position="343"/>
    </location>
</feature>
<dbReference type="GO" id="GO:0071038">
    <property type="term" value="P:TRAMP-dependent tRNA surveillance pathway"/>
    <property type="evidence" value="ECO:0007669"/>
    <property type="project" value="TreeGrafter"/>
</dbReference>
<feature type="domain" description="CCHC-type" evidence="10">
    <location>
        <begin position="243"/>
        <end position="258"/>
    </location>
</feature>
<protein>
    <recommendedName>
        <fullName evidence="10">CCHC-type domain-containing protein</fullName>
    </recommendedName>
</protein>
<evidence type="ECO:0000256" key="9">
    <source>
        <dbReference type="SAM" id="MobiDB-lite"/>
    </source>
</evidence>
<feature type="compositionally biased region" description="Basic residues" evidence="9">
    <location>
        <begin position="36"/>
        <end position="45"/>
    </location>
</feature>
<accession>A0A067TXK2</accession>
<evidence type="ECO:0000256" key="2">
    <source>
        <dbReference type="ARBA" id="ARBA00022664"/>
    </source>
</evidence>
<proteinExistence type="predicted"/>
<dbReference type="GO" id="GO:0031499">
    <property type="term" value="C:TRAMP complex"/>
    <property type="evidence" value="ECO:0007669"/>
    <property type="project" value="TreeGrafter"/>
</dbReference>
<feature type="compositionally biased region" description="Basic and acidic residues" evidence="9">
    <location>
        <begin position="383"/>
        <end position="392"/>
    </location>
</feature>
<dbReference type="SUPFAM" id="SSF57756">
    <property type="entry name" value="Retrovirus zinc finger-like domains"/>
    <property type="match status" value="2"/>
</dbReference>
<dbReference type="OrthoDB" id="7608935at2759"/>
<feature type="compositionally biased region" description="Polar residues" evidence="9">
    <location>
        <begin position="46"/>
        <end position="57"/>
    </location>
</feature>
<keyword evidence="4" id="KW-0677">Repeat</keyword>
<evidence type="ECO:0000256" key="7">
    <source>
        <dbReference type="ARBA" id="ARBA00023242"/>
    </source>
</evidence>
<dbReference type="PANTHER" id="PTHR46543">
    <property type="entry name" value="ZINC FINGER CCHC DOMAIN-CONTAINING PROTEIN 7"/>
    <property type="match status" value="1"/>
</dbReference>
<feature type="region of interest" description="Disordered" evidence="9">
    <location>
        <begin position="26"/>
        <end position="104"/>
    </location>
</feature>
<comment type="subcellular location">
    <subcellularLocation>
        <location evidence="1">Nucleus</location>
    </subcellularLocation>
</comment>
<organism evidence="11 12">
    <name type="scientific">Galerina marginata (strain CBS 339.88)</name>
    <dbReference type="NCBI Taxonomy" id="685588"/>
    <lineage>
        <taxon>Eukaryota</taxon>
        <taxon>Fungi</taxon>
        <taxon>Dikarya</taxon>
        <taxon>Basidiomycota</taxon>
        <taxon>Agaricomycotina</taxon>
        <taxon>Agaricomycetes</taxon>
        <taxon>Agaricomycetidae</taxon>
        <taxon>Agaricales</taxon>
        <taxon>Agaricineae</taxon>
        <taxon>Strophariaceae</taxon>
        <taxon>Galerina</taxon>
    </lineage>
</organism>
<dbReference type="AlphaFoldDB" id="A0A067TXK2"/>
<evidence type="ECO:0000256" key="5">
    <source>
        <dbReference type="ARBA" id="ARBA00022771"/>
    </source>
</evidence>
<keyword evidence="5 8" id="KW-0863">Zinc-finger</keyword>
<evidence type="ECO:0000256" key="6">
    <source>
        <dbReference type="ARBA" id="ARBA00022833"/>
    </source>
</evidence>
<feature type="region of interest" description="Disordered" evidence="9">
    <location>
        <begin position="369"/>
        <end position="519"/>
    </location>
</feature>
<dbReference type="PANTHER" id="PTHR46543:SF1">
    <property type="entry name" value="ZINC FINGER CCHC DOMAIN-CONTAINING PROTEIN 7"/>
    <property type="match status" value="1"/>
</dbReference>
<dbReference type="HOGENOM" id="CLU_028683_0_0_1"/>
<evidence type="ECO:0000256" key="3">
    <source>
        <dbReference type="ARBA" id="ARBA00022723"/>
    </source>
</evidence>
<feature type="compositionally biased region" description="Basic and acidic residues" evidence="9">
    <location>
        <begin position="476"/>
        <end position="491"/>
    </location>
</feature>
<evidence type="ECO:0000313" key="11">
    <source>
        <dbReference type="EMBL" id="KDR83768.1"/>
    </source>
</evidence>
<dbReference type="GO" id="GO:0071036">
    <property type="term" value="P:nuclear polyadenylation-dependent snoRNA catabolic process"/>
    <property type="evidence" value="ECO:0007669"/>
    <property type="project" value="TreeGrafter"/>
</dbReference>
<dbReference type="GO" id="GO:0071039">
    <property type="term" value="P:nuclear polyadenylation-dependent CUT catabolic process"/>
    <property type="evidence" value="ECO:0007669"/>
    <property type="project" value="TreeGrafter"/>
</dbReference>